<comment type="caution">
    <text evidence="1">The sequence shown here is derived from an EMBL/GenBank/DDBJ whole genome shotgun (WGS) entry which is preliminary data.</text>
</comment>
<name>A0A8T2SC07_CERRI</name>
<keyword evidence="2" id="KW-1185">Reference proteome</keyword>
<evidence type="ECO:0000313" key="1">
    <source>
        <dbReference type="EMBL" id="KAH7316235.1"/>
    </source>
</evidence>
<dbReference type="OrthoDB" id="1975253at2759"/>
<protein>
    <submittedName>
        <fullName evidence="1">Uncharacterized protein</fullName>
    </submittedName>
</protein>
<dbReference type="AlphaFoldDB" id="A0A8T2SC07"/>
<gene>
    <name evidence="1" type="ORF">KP509_21G084400</name>
</gene>
<evidence type="ECO:0000313" key="2">
    <source>
        <dbReference type="Proteomes" id="UP000825935"/>
    </source>
</evidence>
<accession>A0A8T2SC07</accession>
<organism evidence="1 2">
    <name type="scientific">Ceratopteris richardii</name>
    <name type="common">Triangle waterfern</name>
    <dbReference type="NCBI Taxonomy" id="49495"/>
    <lineage>
        <taxon>Eukaryota</taxon>
        <taxon>Viridiplantae</taxon>
        <taxon>Streptophyta</taxon>
        <taxon>Embryophyta</taxon>
        <taxon>Tracheophyta</taxon>
        <taxon>Polypodiopsida</taxon>
        <taxon>Polypodiidae</taxon>
        <taxon>Polypodiales</taxon>
        <taxon>Pteridineae</taxon>
        <taxon>Pteridaceae</taxon>
        <taxon>Parkerioideae</taxon>
        <taxon>Ceratopteris</taxon>
    </lineage>
</organism>
<sequence length="259" mass="28606">MEFSARLQNKRCAGALDRHDPNKENMCPLSGRPLAEKIYRRSPLHFSFPRSPLQDITHVLYPRNTRADDKDLLSIPMHKKCKKGNSVRSCADTVNLINDSSLSCVRFCDQSGFQTEEVMDMTSKLEVACTCLSDEGKDDKIVNKLGCHTSSAERRTMKASNDAIGREMGCNASPSLEAVSISSGGAQVLVVDGRPSSCHSEGYMESSEAMQSPLSEYPGLVGARKSKDSYAWTHSKNEKCCRRQGQATQSKRSTVSMLR</sequence>
<dbReference type="Proteomes" id="UP000825935">
    <property type="component" value="Chromosome 21"/>
</dbReference>
<dbReference type="EMBL" id="CM035426">
    <property type="protein sequence ID" value="KAH7316235.1"/>
    <property type="molecule type" value="Genomic_DNA"/>
</dbReference>
<proteinExistence type="predicted"/>
<reference evidence="1" key="1">
    <citation type="submission" date="2021-08" db="EMBL/GenBank/DDBJ databases">
        <title>WGS assembly of Ceratopteris richardii.</title>
        <authorList>
            <person name="Marchant D.B."/>
            <person name="Chen G."/>
            <person name="Jenkins J."/>
            <person name="Shu S."/>
            <person name="Leebens-Mack J."/>
            <person name="Grimwood J."/>
            <person name="Schmutz J."/>
            <person name="Soltis P."/>
            <person name="Soltis D."/>
            <person name="Chen Z.-H."/>
        </authorList>
    </citation>
    <scope>NUCLEOTIDE SEQUENCE</scope>
    <source>
        <strain evidence="1">Whitten #5841</strain>
        <tissue evidence="1">Leaf</tissue>
    </source>
</reference>